<evidence type="ECO:0008006" key="3">
    <source>
        <dbReference type="Google" id="ProtNLM"/>
    </source>
</evidence>
<organism evidence="1 2">
    <name type="scientific">Maritalea myrionectae</name>
    <dbReference type="NCBI Taxonomy" id="454601"/>
    <lineage>
        <taxon>Bacteria</taxon>
        <taxon>Pseudomonadati</taxon>
        <taxon>Pseudomonadota</taxon>
        <taxon>Alphaproteobacteria</taxon>
        <taxon>Hyphomicrobiales</taxon>
        <taxon>Devosiaceae</taxon>
        <taxon>Maritalea</taxon>
    </lineage>
</organism>
<protein>
    <recommendedName>
        <fullName evidence="3">DUF2336 domain-containing protein</fullName>
    </recommendedName>
</protein>
<dbReference type="EMBL" id="CP021330">
    <property type="protein sequence ID" value="AVX05152.1"/>
    <property type="molecule type" value="Genomic_DNA"/>
</dbReference>
<proteinExistence type="predicted"/>
<gene>
    <name evidence="1" type="ORF">MXMO3_02640</name>
</gene>
<evidence type="ECO:0000313" key="2">
    <source>
        <dbReference type="Proteomes" id="UP000258927"/>
    </source>
</evidence>
<dbReference type="AlphaFoldDB" id="A0A2R4MGL1"/>
<sequence>MIGFQPYETFKLLIENGGIERANTLLVAACDAFAQRPKPDYAELQQFEELAERLFPSAESEARTRAALKLMNAPYLSPRLERLVMDNIGEDVDQFLAESEEVSDDILLSIIAKNDADQIAKIATRPNLSSKLVATLFPINSRKVYRALAANPSIEFKGPYLRAISKAAGMDQKVAWSLAARDDFDKAYLLHAFFDLKESDRIKVLAAFENRYTPKTPMHRTFEHISVATSEFTQAMMKLLSKNQRPKVTRLLSQVTGLDELKCGEIAHDVSGAALFVVLRAFGCKAQDGLKVLIHASSRDRDNSKDLKQYAHLFQHLKPEAMVFILSLWRGDVELSDLDKKTEHMPAGRQSIRTLAAASAAKQRAQSSDVLDRAANAVSRLRNSR</sequence>
<reference evidence="1 2" key="1">
    <citation type="submission" date="2017-05" db="EMBL/GenBank/DDBJ databases">
        <title>Genome Analysis of Maritalea myrionectae HL2708#5.</title>
        <authorList>
            <consortium name="Cotde Inc.-PKNU"/>
            <person name="Jang D."/>
            <person name="Oh H.-M."/>
        </authorList>
    </citation>
    <scope>NUCLEOTIDE SEQUENCE [LARGE SCALE GENOMIC DNA]</scope>
    <source>
        <strain evidence="1 2">HL2708#5</strain>
    </source>
</reference>
<dbReference type="KEGG" id="mmyr:MXMO3_02640"/>
<name>A0A2R4MGL1_9HYPH</name>
<dbReference type="Proteomes" id="UP000258927">
    <property type="component" value="Chromosome"/>
</dbReference>
<evidence type="ECO:0000313" key="1">
    <source>
        <dbReference type="EMBL" id="AVX05152.1"/>
    </source>
</evidence>
<dbReference type="Pfam" id="PF10098">
    <property type="entry name" value="DUF2336"/>
    <property type="match status" value="1"/>
</dbReference>
<keyword evidence="2" id="KW-1185">Reference proteome</keyword>
<accession>A0A2R4MGL1</accession>
<dbReference type="InterPro" id="IPR019285">
    <property type="entry name" value="DUF2336"/>
</dbReference>